<dbReference type="EMBL" id="SBKQ01000003">
    <property type="protein sequence ID" value="RXR34113.1"/>
    <property type="molecule type" value="Genomic_DNA"/>
</dbReference>
<dbReference type="AlphaFoldDB" id="A0A4Q1KV48"/>
<organism evidence="2 3">
    <name type="scientific">Flavobacterium piscinae</name>
    <dbReference type="NCBI Taxonomy" id="2506424"/>
    <lineage>
        <taxon>Bacteria</taxon>
        <taxon>Pseudomonadati</taxon>
        <taxon>Bacteroidota</taxon>
        <taxon>Flavobacteriia</taxon>
        <taxon>Flavobacteriales</taxon>
        <taxon>Flavobacteriaceae</taxon>
        <taxon>Flavobacterium</taxon>
    </lineage>
</organism>
<sequence>MKNKLKYFIIIASIYSFTGEAQTIYPLENLFHSKENDIYYKDINFRLSKFIGTWVYNETVEGTQHYFRVSFYKKEKKNFGEEIKQTIYLDELVAHFEYKRNGITIYNTYPPFGLVFDEVLNSYNANGIRGSSLSKNNLNAITLMYDEPTLSCRRNKKASLDLIYIPPIQGQPAKLQWQVNRITYSILNCQDGSLRDTSDYQIPLNMVLTKQQ</sequence>
<evidence type="ECO:0000313" key="3">
    <source>
        <dbReference type="Proteomes" id="UP000289734"/>
    </source>
</evidence>
<dbReference type="InterPro" id="IPR046551">
    <property type="entry name" value="DUF6705"/>
</dbReference>
<name>A0A4Q1KV48_9FLAO</name>
<comment type="caution">
    <text evidence="2">The sequence shown here is derived from an EMBL/GenBank/DDBJ whole genome shotgun (WGS) entry which is preliminary data.</text>
</comment>
<gene>
    <name evidence="2" type="ORF">EQG68_03500</name>
</gene>
<dbReference type="Pfam" id="PF20448">
    <property type="entry name" value="DUF6705"/>
    <property type="match status" value="1"/>
</dbReference>
<accession>A0A4Q1KV48</accession>
<feature type="domain" description="DUF6705" evidence="1">
    <location>
        <begin position="1"/>
        <end position="211"/>
    </location>
</feature>
<proteinExistence type="predicted"/>
<dbReference type="OrthoDB" id="1261237at2"/>
<keyword evidence="3" id="KW-1185">Reference proteome</keyword>
<protein>
    <recommendedName>
        <fullName evidence="1">DUF6705 domain-containing protein</fullName>
    </recommendedName>
</protein>
<evidence type="ECO:0000259" key="1">
    <source>
        <dbReference type="Pfam" id="PF20448"/>
    </source>
</evidence>
<dbReference type="Proteomes" id="UP000289734">
    <property type="component" value="Unassembled WGS sequence"/>
</dbReference>
<dbReference type="RefSeq" id="WP_129463400.1">
    <property type="nucleotide sequence ID" value="NZ_JACSXZ010000001.1"/>
</dbReference>
<evidence type="ECO:0000313" key="2">
    <source>
        <dbReference type="EMBL" id="RXR34113.1"/>
    </source>
</evidence>
<reference evidence="3" key="1">
    <citation type="submission" date="2019-01" db="EMBL/GenBank/DDBJ databases">
        <title>Cytophagaceae bacterium strain CAR-16.</title>
        <authorList>
            <person name="Chen W.-M."/>
        </authorList>
    </citation>
    <scope>NUCLEOTIDE SEQUENCE [LARGE SCALE GENOMIC DNA]</scope>
    <source>
        <strain evidence="3">ICH-30</strain>
    </source>
</reference>